<proteinExistence type="predicted"/>
<evidence type="ECO:0000259" key="4">
    <source>
        <dbReference type="Pfam" id="PF13649"/>
    </source>
</evidence>
<organism evidence="5 6">
    <name type="scientific">Rubrivivax gelatinosus</name>
    <name type="common">Rhodocyclus gelatinosus</name>
    <name type="synonym">Rhodopseudomonas gelatinosa</name>
    <dbReference type="NCBI Taxonomy" id="28068"/>
    <lineage>
        <taxon>Bacteria</taxon>
        <taxon>Pseudomonadati</taxon>
        <taxon>Pseudomonadota</taxon>
        <taxon>Betaproteobacteria</taxon>
        <taxon>Burkholderiales</taxon>
        <taxon>Sphaerotilaceae</taxon>
        <taxon>Rubrivivax</taxon>
    </lineage>
</organism>
<reference evidence="5 6" key="1">
    <citation type="submission" date="2019-03" db="EMBL/GenBank/DDBJ databases">
        <title>Genomic Encyclopedia of Type Strains, Phase IV (KMG-IV): sequencing the most valuable type-strain genomes for metagenomic binning, comparative biology and taxonomic classification.</title>
        <authorList>
            <person name="Goeker M."/>
        </authorList>
    </citation>
    <scope>NUCLEOTIDE SEQUENCE [LARGE SCALE GENOMIC DNA]</scope>
    <source>
        <strain evidence="5 6">DSM 1709</strain>
    </source>
</reference>
<gene>
    <name evidence="5" type="ORF">EV684_10344</name>
</gene>
<dbReference type="Pfam" id="PF13649">
    <property type="entry name" value="Methyltransf_25"/>
    <property type="match status" value="1"/>
</dbReference>
<dbReference type="GeneID" id="99684135"/>
<feature type="domain" description="Methyltransferase" evidence="4">
    <location>
        <begin position="24"/>
        <end position="104"/>
    </location>
</feature>
<dbReference type="CDD" id="cd02440">
    <property type="entry name" value="AdoMet_MTases"/>
    <property type="match status" value="1"/>
</dbReference>
<dbReference type="OrthoDB" id="9804312at2"/>
<dbReference type="InterPro" id="IPR041698">
    <property type="entry name" value="Methyltransf_25"/>
</dbReference>
<name>A0A4R2M902_RUBGE</name>
<dbReference type="AlphaFoldDB" id="A0A4R2M902"/>
<dbReference type="GO" id="GO:0008168">
    <property type="term" value="F:methyltransferase activity"/>
    <property type="evidence" value="ECO:0007669"/>
    <property type="project" value="UniProtKB-KW"/>
</dbReference>
<protein>
    <submittedName>
        <fullName evidence="5">Methyltransferase family protein</fullName>
    </submittedName>
</protein>
<comment type="caution">
    <text evidence="5">The sequence shown here is derived from an EMBL/GenBank/DDBJ whole genome shotgun (WGS) entry which is preliminary data.</text>
</comment>
<dbReference type="Gene3D" id="3.40.50.150">
    <property type="entry name" value="Vaccinia Virus protein VP39"/>
    <property type="match status" value="1"/>
</dbReference>
<evidence type="ECO:0000313" key="5">
    <source>
        <dbReference type="EMBL" id="TCP03799.1"/>
    </source>
</evidence>
<dbReference type="SUPFAM" id="SSF53335">
    <property type="entry name" value="S-adenosyl-L-methionine-dependent methyltransferases"/>
    <property type="match status" value="1"/>
</dbReference>
<dbReference type="Proteomes" id="UP000295106">
    <property type="component" value="Unassembled WGS sequence"/>
</dbReference>
<keyword evidence="2 5" id="KW-0808">Transferase</keyword>
<dbReference type="GO" id="GO:0032259">
    <property type="term" value="P:methylation"/>
    <property type="evidence" value="ECO:0007669"/>
    <property type="project" value="UniProtKB-KW"/>
</dbReference>
<dbReference type="PANTHER" id="PTHR43464:SF19">
    <property type="entry name" value="UBIQUINONE BIOSYNTHESIS O-METHYLTRANSFERASE, MITOCHONDRIAL"/>
    <property type="match status" value="1"/>
</dbReference>
<evidence type="ECO:0000256" key="1">
    <source>
        <dbReference type="ARBA" id="ARBA00022603"/>
    </source>
</evidence>
<dbReference type="EMBL" id="SLXD01000003">
    <property type="protein sequence ID" value="TCP03799.1"/>
    <property type="molecule type" value="Genomic_DNA"/>
</dbReference>
<evidence type="ECO:0000313" key="6">
    <source>
        <dbReference type="Proteomes" id="UP000295106"/>
    </source>
</evidence>
<dbReference type="RefSeq" id="WP_132645263.1">
    <property type="nucleotide sequence ID" value="NZ_CP181386.1"/>
</dbReference>
<dbReference type="InterPro" id="IPR029063">
    <property type="entry name" value="SAM-dependent_MTases_sf"/>
</dbReference>
<evidence type="ECO:0000256" key="2">
    <source>
        <dbReference type="ARBA" id="ARBA00022679"/>
    </source>
</evidence>
<accession>A0A4R2M902</accession>
<dbReference type="PANTHER" id="PTHR43464">
    <property type="entry name" value="METHYLTRANSFERASE"/>
    <property type="match status" value="1"/>
</dbReference>
<keyword evidence="1 5" id="KW-0489">Methyltransferase</keyword>
<keyword evidence="3" id="KW-0949">S-adenosyl-L-methionine</keyword>
<evidence type="ECO:0000256" key="3">
    <source>
        <dbReference type="ARBA" id="ARBA00022691"/>
    </source>
</evidence>
<sequence length="182" mass="19033">MPGLAPPSDWLQRWAHLLPAGGSVLDVACGSGRHVRWLAARGLRVTGIDRDAQALAPLSAVAETVVADLEAGPWPLPGRRFDAVLVTNYLWRPLLPALRAALADGGVLVYETFARGQEAYGRPSRPEFLLAPGELLSAAAGLHVLAYEDGLLDGPPRRVQRIVAVAPPGGALVLAGASQSGS</sequence>